<evidence type="ECO:0000259" key="1">
    <source>
        <dbReference type="SMART" id="SM00481"/>
    </source>
</evidence>
<dbReference type="eggNOG" id="COG0613">
    <property type="taxonomic scope" value="Bacteria"/>
</dbReference>
<dbReference type="PANTHER" id="PTHR42924">
    <property type="entry name" value="EXONUCLEASE"/>
    <property type="match status" value="1"/>
</dbReference>
<keyword evidence="3" id="KW-1185">Reference proteome</keyword>
<dbReference type="KEGG" id="hor:Hore_22340"/>
<dbReference type="Proteomes" id="UP000000719">
    <property type="component" value="Chromosome"/>
</dbReference>
<dbReference type="GO" id="GO:0035312">
    <property type="term" value="F:5'-3' DNA exonuclease activity"/>
    <property type="evidence" value="ECO:0007669"/>
    <property type="project" value="TreeGrafter"/>
</dbReference>
<dbReference type="CDD" id="cd07438">
    <property type="entry name" value="PHP_HisPPase_AMP"/>
    <property type="match status" value="1"/>
</dbReference>
<dbReference type="RefSeq" id="WP_015923948.1">
    <property type="nucleotide sequence ID" value="NC_011899.1"/>
</dbReference>
<accession>B8D0P3</accession>
<sequence>MPADLHIHSTYSDGSYTPAELVSYAAKKGLKTIAVADHDTVEGVAEALKYGRERGIEVIPAIEFSTFRKKAEIHILGYFIDYNNNDFLAEIDKIYQARLNRARKMVEKLNELGVEISYEEVRNLAGDDYVGRPHIARAMIKKGYITEMGEAFTDDYIGNNGRAYVPKYQLSPERAIQLIKEADGIPVLAHPHFINRGDPLKKEEISRLVEGGLEGIEVYHSKHSEEVSNYYLGVARELDLLITGGSDFHGDNSPDIDMGDVVIEDSYVDRLKAHWGGFLDE</sequence>
<dbReference type="Gene3D" id="3.20.20.140">
    <property type="entry name" value="Metal-dependent hydrolases"/>
    <property type="match status" value="1"/>
</dbReference>
<dbReference type="PANTHER" id="PTHR42924:SF3">
    <property type="entry name" value="POLYMERASE_HISTIDINOL PHOSPHATASE N-TERMINAL DOMAIN-CONTAINING PROTEIN"/>
    <property type="match status" value="1"/>
</dbReference>
<proteinExistence type="predicted"/>
<dbReference type="HOGENOM" id="CLU_067347_1_0_9"/>
<dbReference type="InterPro" id="IPR004013">
    <property type="entry name" value="PHP_dom"/>
</dbReference>
<feature type="domain" description="Polymerase/histidinol phosphatase N-terminal" evidence="1">
    <location>
        <begin position="3"/>
        <end position="68"/>
    </location>
</feature>
<dbReference type="STRING" id="373903.Hore_22340"/>
<dbReference type="AlphaFoldDB" id="B8D0P3"/>
<dbReference type="GO" id="GO:0004534">
    <property type="term" value="F:5'-3' RNA exonuclease activity"/>
    <property type="evidence" value="ECO:0007669"/>
    <property type="project" value="TreeGrafter"/>
</dbReference>
<evidence type="ECO:0000313" key="2">
    <source>
        <dbReference type="EMBL" id="ACL70979.1"/>
    </source>
</evidence>
<dbReference type="EMBL" id="CP001098">
    <property type="protein sequence ID" value="ACL70979.1"/>
    <property type="molecule type" value="Genomic_DNA"/>
</dbReference>
<protein>
    <submittedName>
        <fullName evidence="2">PHP domain protein</fullName>
    </submittedName>
</protein>
<dbReference type="InterPro" id="IPR016195">
    <property type="entry name" value="Pol/histidinol_Pase-like"/>
</dbReference>
<dbReference type="SUPFAM" id="SSF89550">
    <property type="entry name" value="PHP domain-like"/>
    <property type="match status" value="1"/>
</dbReference>
<name>B8D0P3_HALOH</name>
<reference evidence="2 3" key="1">
    <citation type="journal article" date="2009" name="PLoS ONE">
        <title>Genome analysis of the anaerobic thermohalophilic bacterium Halothermothrix orenii.</title>
        <authorList>
            <person name="Mavromatis K."/>
            <person name="Ivanova N."/>
            <person name="Anderson I."/>
            <person name="Lykidis A."/>
            <person name="Hooper S.D."/>
            <person name="Sun H."/>
            <person name="Kunin V."/>
            <person name="Lapidus A."/>
            <person name="Hugenholtz P."/>
            <person name="Patel B."/>
            <person name="Kyrpides N.C."/>
        </authorList>
    </citation>
    <scope>NUCLEOTIDE SEQUENCE [LARGE SCALE GENOMIC DNA]</scope>
    <source>
        <strain evidence="3">H 168 / OCM 544 / DSM 9562</strain>
    </source>
</reference>
<gene>
    <name evidence="2" type="ordered locus">Hore_22340</name>
</gene>
<organism evidence="2 3">
    <name type="scientific">Halothermothrix orenii (strain H 168 / OCM 544 / DSM 9562)</name>
    <dbReference type="NCBI Taxonomy" id="373903"/>
    <lineage>
        <taxon>Bacteria</taxon>
        <taxon>Bacillati</taxon>
        <taxon>Bacillota</taxon>
        <taxon>Clostridia</taxon>
        <taxon>Halanaerobiales</taxon>
        <taxon>Halothermotrichaceae</taxon>
        <taxon>Halothermothrix</taxon>
    </lineage>
</organism>
<dbReference type="Pfam" id="PF02811">
    <property type="entry name" value="PHP"/>
    <property type="match status" value="1"/>
</dbReference>
<dbReference type="Gene3D" id="1.10.150.650">
    <property type="match status" value="1"/>
</dbReference>
<dbReference type="SMART" id="SM00481">
    <property type="entry name" value="POLIIIAc"/>
    <property type="match status" value="1"/>
</dbReference>
<evidence type="ECO:0000313" key="3">
    <source>
        <dbReference type="Proteomes" id="UP000000719"/>
    </source>
</evidence>
<dbReference type="OrthoDB" id="9804333at2"/>
<dbReference type="InterPro" id="IPR003141">
    <property type="entry name" value="Pol/His_phosphatase_N"/>
</dbReference>
<dbReference type="InterPro" id="IPR052018">
    <property type="entry name" value="PHP_domain"/>
</dbReference>